<dbReference type="HOGENOM" id="CLU_067359_2_0_1"/>
<gene>
    <name evidence="1" type="ORF">NEQG_01157</name>
</gene>
<evidence type="ECO:0000313" key="1">
    <source>
        <dbReference type="EMBL" id="EIJ88467.1"/>
    </source>
</evidence>
<sequence length="89" mass="10600">MCKLPAPVTENMTERQKKRRESVKCFVKKMNIRHLMSTKYKMENVFDKMQLADISDMSEKVELLREVEKLFKAAYSNNASHWVFKKQVV</sequence>
<dbReference type="FunCoup" id="I3EGX0">
    <property type="interactions" value="167"/>
</dbReference>
<dbReference type="AlphaFoldDB" id="I3EGX0"/>
<dbReference type="Gene3D" id="2.30.30.770">
    <property type="match status" value="1"/>
</dbReference>
<dbReference type="InterPro" id="IPR038655">
    <property type="entry name" value="Ribosomal_eL27_sf"/>
</dbReference>
<dbReference type="InParanoid" id="I3EGX0"/>
<dbReference type="OrthoDB" id="2365484at2759"/>
<organism evidence="1 2">
    <name type="scientific">Nematocida parisii (strain ERTm3)</name>
    <name type="common">Nematode killer fungus</name>
    <dbReference type="NCBI Taxonomy" id="935791"/>
    <lineage>
        <taxon>Eukaryota</taxon>
        <taxon>Fungi</taxon>
        <taxon>Fungi incertae sedis</taxon>
        <taxon>Microsporidia</taxon>
        <taxon>Nematocida</taxon>
    </lineage>
</organism>
<dbReference type="Proteomes" id="UP000002872">
    <property type="component" value="Unassembled WGS sequence"/>
</dbReference>
<evidence type="ECO:0000313" key="2">
    <source>
        <dbReference type="Proteomes" id="UP000002872"/>
    </source>
</evidence>
<dbReference type="Pfam" id="PF01777">
    <property type="entry name" value="Ribosomal_L27e"/>
    <property type="match status" value="1"/>
</dbReference>
<proteinExistence type="predicted"/>
<dbReference type="GO" id="GO:0006412">
    <property type="term" value="P:translation"/>
    <property type="evidence" value="ECO:0007669"/>
    <property type="project" value="InterPro"/>
</dbReference>
<reference evidence="1" key="1">
    <citation type="submission" date="2011-01" db="EMBL/GenBank/DDBJ databases">
        <title>The Genome Sequence of Nematocida parisii strain ERTm3.</title>
        <authorList>
            <consortium name="The Broad Institute Genome Sequencing Platform"/>
            <consortium name="The Broad Institute Genome Sequencing Center for Infectious Disease"/>
            <person name="Cuomo C."/>
            <person name="Troemel E."/>
            <person name="Young S.K."/>
            <person name="Zeng Q."/>
            <person name="Gargeya S."/>
            <person name="Fitzgerald M."/>
            <person name="Haas B."/>
            <person name="Abouelleil A."/>
            <person name="Alvarado L."/>
            <person name="Arachchi H.M."/>
            <person name="Berlin A."/>
            <person name="Chapman S.B."/>
            <person name="Gearin G."/>
            <person name="Goldberg J."/>
            <person name="Griggs A."/>
            <person name="Gujja S."/>
            <person name="Hansen M."/>
            <person name="Heiman D."/>
            <person name="Howarth C."/>
            <person name="Larimer J."/>
            <person name="Lui A."/>
            <person name="MacDonald P.J.P."/>
            <person name="McCowen C."/>
            <person name="Montmayeur A."/>
            <person name="Murphy C."/>
            <person name="Neiman D."/>
            <person name="Pearson M."/>
            <person name="Priest M."/>
            <person name="Roberts A."/>
            <person name="Saif S."/>
            <person name="Shea T."/>
            <person name="Sisk P."/>
            <person name="Stolte C."/>
            <person name="Sykes S."/>
            <person name="Wortman J."/>
            <person name="Nusbaum C."/>
            <person name="Birren B."/>
        </authorList>
    </citation>
    <scope>NUCLEOTIDE SEQUENCE</scope>
    <source>
        <strain evidence="1">ERTm3</strain>
    </source>
</reference>
<dbReference type="VEuPathDB" id="MicrosporidiaDB:NEQG_01157"/>
<dbReference type="STRING" id="935791.I3EGX0"/>
<dbReference type="GO" id="GO:0003735">
    <property type="term" value="F:structural constituent of ribosome"/>
    <property type="evidence" value="ECO:0007669"/>
    <property type="project" value="InterPro"/>
</dbReference>
<protein>
    <submittedName>
        <fullName evidence="1">Uncharacterized protein</fullName>
    </submittedName>
</protein>
<keyword evidence="2" id="KW-1185">Reference proteome</keyword>
<name>I3EGX0_NEMP3</name>
<dbReference type="EMBL" id="GL870878">
    <property type="protein sequence ID" value="EIJ88467.1"/>
    <property type="molecule type" value="Genomic_DNA"/>
</dbReference>
<dbReference type="GO" id="GO:0005840">
    <property type="term" value="C:ribosome"/>
    <property type="evidence" value="ECO:0007669"/>
    <property type="project" value="InterPro"/>
</dbReference>
<dbReference type="InterPro" id="IPR001141">
    <property type="entry name" value="Ribosomal_eL27"/>
</dbReference>
<dbReference type="PANTHER" id="PTHR10497">
    <property type="entry name" value="60S RIBOSOMAL PROTEIN L27"/>
    <property type="match status" value="1"/>
</dbReference>
<accession>I3EGX0</accession>